<evidence type="ECO:0000313" key="2">
    <source>
        <dbReference type="Proteomes" id="UP000746535"/>
    </source>
</evidence>
<dbReference type="GO" id="GO:0016853">
    <property type="term" value="F:isomerase activity"/>
    <property type="evidence" value="ECO:0007669"/>
    <property type="project" value="UniProtKB-KW"/>
</dbReference>
<dbReference type="EMBL" id="JAAVJI010000008">
    <property type="protein sequence ID" value="NJP02037.1"/>
    <property type="molecule type" value="Genomic_DNA"/>
</dbReference>
<dbReference type="Gene3D" id="3.20.20.150">
    <property type="entry name" value="Divalent-metal-dependent TIM barrel enzymes"/>
    <property type="match status" value="1"/>
</dbReference>
<proteinExistence type="predicted"/>
<dbReference type="RefSeq" id="WP_168084684.1">
    <property type="nucleotide sequence ID" value="NZ_JAAVJI010000008.1"/>
</dbReference>
<evidence type="ECO:0000313" key="1">
    <source>
        <dbReference type="EMBL" id="NJP02037.1"/>
    </source>
</evidence>
<comment type="caution">
    <text evidence="1">The sequence shown here is derived from an EMBL/GenBank/DDBJ whole genome shotgun (WGS) entry which is preliminary data.</text>
</comment>
<organism evidence="1 2">
    <name type="scientific">Pseudomonas quercus</name>
    <dbReference type="NCBI Taxonomy" id="2722792"/>
    <lineage>
        <taxon>Bacteria</taxon>
        <taxon>Pseudomonadati</taxon>
        <taxon>Pseudomonadota</taxon>
        <taxon>Gammaproteobacteria</taxon>
        <taxon>Pseudomonadales</taxon>
        <taxon>Pseudomonadaceae</taxon>
        <taxon>Pseudomonas</taxon>
    </lineage>
</organism>
<keyword evidence="2" id="KW-1185">Reference proteome</keyword>
<protein>
    <submittedName>
        <fullName evidence="1">Sugar phosphate isomerase/epimerase</fullName>
    </submittedName>
</protein>
<dbReference type="Proteomes" id="UP000746535">
    <property type="component" value="Unassembled WGS sequence"/>
</dbReference>
<keyword evidence="1" id="KW-0413">Isomerase</keyword>
<accession>A0ABX0YFH4</accession>
<reference evidence="1 2" key="1">
    <citation type="submission" date="2020-03" db="EMBL/GenBank/DDBJ databases">
        <authorList>
            <person name="Wang L."/>
            <person name="He N."/>
            <person name="Li Y."/>
            <person name="Fang Y."/>
            <person name="Zhang F."/>
        </authorList>
    </citation>
    <scope>NUCLEOTIDE SEQUENCE [LARGE SCALE GENOMIC DNA]</scope>
    <source>
        <strain evidence="2">hsmgli-8</strain>
    </source>
</reference>
<name>A0ABX0YFH4_9PSED</name>
<sequence length="260" mass="28033">MMKQPVAISLSSFGADTVRHCGQASYFEQVAQAGATHIELREELLEPSPDLSAYAALATRHQLKLVYSSTLELWQAGAPTPNSALPDVLGQAHAAGAIWLKVSLGHFTPQADFTALATLLAESPVHLLVENDQTVQGGRIEPLVEFFAGAQARSVPVGMTFDIGNWLWQGQSVLAAADQLGHRVEYLHCKAVRLNAAGKLIALPPQACDLDAWFDLLGRFPKGITRAIEYPLQGEDLAAEVTRRVAELAMLHTAEARAHA</sequence>
<gene>
    <name evidence="1" type="ORF">HBH25_14400</name>
</gene>
<dbReference type="InterPro" id="IPR036237">
    <property type="entry name" value="Xyl_isomerase-like_sf"/>
</dbReference>
<dbReference type="SUPFAM" id="SSF51658">
    <property type="entry name" value="Xylose isomerase-like"/>
    <property type="match status" value="1"/>
</dbReference>